<dbReference type="Pfam" id="PF01370">
    <property type="entry name" value="Epimerase"/>
    <property type="match status" value="1"/>
</dbReference>
<evidence type="ECO:0000259" key="3">
    <source>
        <dbReference type="Pfam" id="PF08338"/>
    </source>
</evidence>
<dbReference type="Gene3D" id="3.40.50.720">
    <property type="entry name" value="NAD(P)-binding Rossmann-like Domain"/>
    <property type="match status" value="1"/>
</dbReference>
<evidence type="ECO:0000313" key="5">
    <source>
        <dbReference type="EMBL" id="QIW11469.1"/>
    </source>
</evidence>
<protein>
    <submittedName>
        <fullName evidence="4">TIGR01777 family protein</fullName>
    </submittedName>
</protein>
<dbReference type="PANTHER" id="PTHR11092">
    <property type="entry name" value="SUGAR NUCLEOTIDE EPIMERASE RELATED"/>
    <property type="match status" value="1"/>
</dbReference>
<dbReference type="OrthoDB" id="9801773at2"/>
<dbReference type="InterPro" id="IPR010099">
    <property type="entry name" value="SDR39U1"/>
</dbReference>
<feature type="domain" description="DUF1731" evidence="3">
    <location>
        <begin position="244"/>
        <end position="289"/>
    </location>
</feature>
<organism evidence="4 6">
    <name type="scientific">Francisella adeliensis</name>
    <dbReference type="NCBI Taxonomy" id="2007306"/>
    <lineage>
        <taxon>Bacteria</taxon>
        <taxon>Pseudomonadati</taxon>
        <taxon>Pseudomonadota</taxon>
        <taxon>Gammaproteobacteria</taxon>
        <taxon>Thiotrichales</taxon>
        <taxon>Francisellaceae</taxon>
        <taxon>Francisella</taxon>
    </lineage>
</organism>
<evidence type="ECO:0000259" key="2">
    <source>
        <dbReference type="Pfam" id="PF01370"/>
    </source>
</evidence>
<accession>A0A2Z4XXU6</accession>
<dbReference type="EMBL" id="CP021781">
    <property type="protein sequence ID" value="AXA33243.1"/>
    <property type="molecule type" value="Genomic_DNA"/>
</dbReference>
<dbReference type="Pfam" id="PF08338">
    <property type="entry name" value="DUF1731"/>
    <property type="match status" value="1"/>
</dbReference>
<dbReference type="RefSeq" id="WP_112869416.1">
    <property type="nucleotide sequence ID" value="NZ_CP021781.1"/>
</dbReference>
<dbReference type="Proteomes" id="UP000681131">
    <property type="component" value="Chromosome"/>
</dbReference>
<feature type="domain" description="NAD-dependent epimerase/dehydratase" evidence="2">
    <location>
        <begin position="3"/>
        <end position="217"/>
    </location>
</feature>
<dbReference type="InterPro" id="IPR001509">
    <property type="entry name" value="Epimerase_deHydtase"/>
</dbReference>
<evidence type="ECO:0000256" key="1">
    <source>
        <dbReference type="ARBA" id="ARBA00009353"/>
    </source>
</evidence>
<dbReference type="NCBIfam" id="TIGR01777">
    <property type="entry name" value="yfcH"/>
    <property type="match status" value="1"/>
</dbReference>
<sequence length="292" mass="32979">MKILIAGGSGFVGANLAKALSEKYSLTLLSRTKQNIKGYQNTIVWQDLNEYNISNFDIVINLCGYSIGEKRWNDKVKDKIISSRIEPTQKLIELIGDKDIWLINASAIGFYGFSTKPQNEDEYFDNTTEQGFSQSIVNQWEATVKSSKLQKYSILRFGVVIGDGGVLDKMTMTAKLGVLSKFGNGEQLMSWISIHDLVKAFEFVIENNHSKYQTFNLTAPNATSNSDMIKVIKQLTKAKLVMPMPEIMIKLMFGQMGEELLLSSQNIKPKRLLGNGFRFDDDNIEKALERYL</sequence>
<dbReference type="Proteomes" id="UP000251120">
    <property type="component" value="Chromosome"/>
</dbReference>
<comment type="similarity">
    <text evidence="1">Belongs to the NAD(P)-dependent epimerase/dehydratase family. SDR39U1 subfamily.</text>
</comment>
<gene>
    <name evidence="4" type="ORF">CDH04_01860</name>
    <name evidence="5" type="ORF">FZC43_01865</name>
</gene>
<dbReference type="EMBL" id="CP043424">
    <property type="protein sequence ID" value="QIW11469.1"/>
    <property type="molecule type" value="Genomic_DNA"/>
</dbReference>
<dbReference type="AlphaFoldDB" id="A0A2Z4XXU6"/>
<dbReference type="InterPro" id="IPR036291">
    <property type="entry name" value="NAD(P)-bd_dom_sf"/>
</dbReference>
<evidence type="ECO:0000313" key="6">
    <source>
        <dbReference type="Proteomes" id="UP000251120"/>
    </source>
</evidence>
<dbReference type="KEGG" id="fad:CDH04_01860"/>
<proteinExistence type="inferred from homology"/>
<name>A0A2Z4XXU6_9GAMM</name>
<reference evidence="5 7" key="2">
    <citation type="submission" date="2019-08" db="EMBL/GenBank/DDBJ databases">
        <title>Complete genome sequences of Francisella adeliensis (FSC1325 and FSC1326).</title>
        <authorList>
            <person name="Ohrman C."/>
            <person name="Uneklint I."/>
            <person name="Vallesi A."/>
            <person name="Karlsson L."/>
            <person name="Sjodin A."/>
        </authorList>
    </citation>
    <scope>NUCLEOTIDE SEQUENCE [LARGE SCALE GENOMIC DNA]</scope>
    <source>
        <strain evidence="5 7">FSC1325</strain>
    </source>
</reference>
<evidence type="ECO:0000313" key="4">
    <source>
        <dbReference type="EMBL" id="AXA33243.1"/>
    </source>
</evidence>
<reference evidence="4 6" key="1">
    <citation type="submission" date="2017-06" db="EMBL/GenBank/DDBJ databases">
        <title>Complete genome of Francisella adeliensis.</title>
        <authorList>
            <person name="Vallesi A."/>
            <person name="Sjodin A."/>
        </authorList>
    </citation>
    <scope>NUCLEOTIDE SEQUENCE [LARGE SCALE GENOMIC DNA]</scope>
    <source>
        <strain evidence="4 6">FDC440</strain>
    </source>
</reference>
<dbReference type="SUPFAM" id="SSF51735">
    <property type="entry name" value="NAD(P)-binding Rossmann-fold domains"/>
    <property type="match status" value="1"/>
</dbReference>
<evidence type="ECO:0000313" key="7">
    <source>
        <dbReference type="Proteomes" id="UP000681131"/>
    </source>
</evidence>
<dbReference type="PANTHER" id="PTHR11092:SF0">
    <property type="entry name" value="EPIMERASE FAMILY PROTEIN SDR39U1"/>
    <property type="match status" value="1"/>
</dbReference>
<dbReference type="InterPro" id="IPR013549">
    <property type="entry name" value="DUF1731"/>
</dbReference>
<keyword evidence="7" id="KW-1185">Reference proteome</keyword>